<comment type="caution">
    <text evidence="5">The sequence shown here is derived from an EMBL/GenBank/DDBJ whole genome shotgun (WGS) entry which is preliminary data.</text>
</comment>
<dbReference type="PROSITE" id="PS51257">
    <property type="entry name" value="PROKAR_LIPOPROTEIN"/>
    <property type="match status" value="1"/>
</dbReference>
<evidence type="ECO:0000313" key="6">
    <source>
        <dbReference type="Proteomes" id="UP000617628"/>
    </source>
</evidence>
<feature type="domain" description="MurNAc-LAA" evidence="4">
    <location>
        <begin position="231"/>
        <end position="364"/>
    </location>
</feature>
<dbReference type="Proteomes" id="UP000617628">
    <property type="component" value="Unassembled WGS sequence"/>
</dbReference>
<evidence type="ECO:0000256" key="2">
    <source>
        <dbReference type="ARBA" id="ARBA00011901"/>
    </source>
</evidence>
<dbReference type="EMBL" id="JAENIL010000008">
    <property type="protein sequence ID" value="MBK1876358.1"/>
    <property type="molecule type" value="Genomic_DNA"/>
</dbReference>
<evidence type="ECO:0000259" key="4">
    <source>
        <dbReference type="SMART" id="SM00646"/>
    </source>
</evidence>
<dbReference type="GO" id="GO:0009253">
    <property type="term" value="P:peptidoglycan catabolic process"/>
    <property type="evidence" value="ECO:0007669"/>
    <property type="project" value="InterPro"/>
</dbReference>
<comment type="catalytic activity">
    <reaction evidence="1">
        <text>Hydrolyzes the link between N-acetylmuramoyl residues and L-amino acid residues in certain cell-wall glycopeptides.</text>
        <dbReference type="EC" id="3.5.1.28"/>
    </reaction>
</comment>
<dbReference type="CDD" id="cd02696">
    <property type="entry name" value="MurNAc-LAA"/>
    <property type="match status" value="1"/>
</dbReference>
<evidence type="ECO:0000256" key="1">
    <source>
        <dbReference type="ARBA" id="ARBA00001561"/>
    </source>
</evidence>
<dbReference type="InterPro" id="IPR050695">
    <property type="entry name" value="N-acetylmuramoyl_amidase_3"/>
</dbReference>
<evidence type="ECO:0000256" key="3">
    <source>
        <dbReference type="ARBA" id="ARBA00022801"/>
    </source>
</evidence>
<protein>
    <recommendedName>
        <fullName evidence="2">N-acetylmuramoyl-L-alanine amidase</fullName>
        <ecNumber evidence="2">3.5.1.28</ecNumber>
    </recommendedName>
</protein>
<dbReference type="SMART" id="SM00646">
    <property type="entry name" value="Ami_3"/>
    <property type="match status" value="1"/>
</dbReference>
<proteinExistence type="predicted"/>
<organism evidence="5 6">
    <name type="scientific">Pelagicoccus mobilis</name>
    <dbReference type="NCBI Taxonomy" id="415221"/>
    <lineage>
        <taxon>Bacteria</taxon>
        <taxon>Pseudomonadati</taxon>
        <taxon>Verrucomicrobiota</taxon>
        <taxon>Opitutia</taxon>
        <taxon>Puniceicoccales</taxon>
        <taxon>Pelagicoccaceae</taxon>
        <taxon>Pelagicoccus</taxon>
    </lineage>
</organism>
<dbReference type="GO" id="GO:0008745">
    <property type="term" value="F:N-acetylmuramoyl-L-alanine amidase activity"/>
    <property type="evidence" value="ECO:0007669"/>
    <property type="project" value="UniProtKB-EC"/>
</dbReference>
<evidence type="ECO:0000313" key="5">
    <source>
        <dbReference type="EMBL" id="MBK1876358.1"/>
    </source>
</evidence>
<name>A0A934RTX1_9BACT</name>
<keyword evidence="3" id="KW-0378">Hydrolase</keyword>
<accession>A0A934RTX1</accession>
<dbReference type="GO" id="GO:0030288">
    <property type="term" value="C:outer membrane-bounded periplasmic space"/>
    <property type="evidence" value="ECO:0007669"/>
    <property type="project" value="TreeGrafter"/>
</dbReference>
<dbReference type="EC" id="3.5.1.28" evidence="2"/>
<dbReference type="PANTHER" id="PTHR30404:SF0">
    <property type="entry name" value="N-ACETYLMURAMOYL-L-ALANINE AMIDASE AMIC"/>
    <property type="match status" value="1"/>
</dbReference>
<gene>
    <name evidence="5" type="ORF">JIN87_05725</name>
</gene>
<sequence length="374" mass="40960">MRIFNRSGTLFIGGVAASLFLIGCQSTQSSRVEEVEEAPVASPPVEVVTEVPSEQDIVRSGDAEMRELEEDLLLRKKTGDEKARSLKAIAKRLNAKLERFPEEKEWKLSKEGRTLVLKENSRIAFLDGIKVFLDRSLKKSGAYWSLGESDEKIILEPVFGVSATVSQVSTVVIDPGHGGSQDGTKNESLGVLEKEMTLDVSLRLSEHLEKAGFKVVLTRYDDRLVGLDDRAKMANGLKADLFVSVHFNAALNKEAKGLETYLLTPAGEPSSSSSEPGGDVVAYPGNRFDAANFELAYRIQSSLLERLGREDRGVKKARFRVLKSLDCPGVLAECGFVSNRDEGLLVSTAGYRERVAQALADAILEYAKSSKEES</sequence>
<dbReference type="InterPro" id="IPR002508">
    <property type="entry name" value="MurNAc-LAA_cat"/>
</dbReference>
<keyword evidence="6" id="KW-1185">Reference proteome</keyword>
<dbReference type="AlphaFoldDB" id="A0A934RTX1"/>
<dbReference type="Gene3D" id="3.40.630.40">
    <property type="entry name" value="Zn-dependent exopeptidases"/>
    <property type="match status" value="1"/>
</dbReference>
<dbReference type="RefSeq" id="WP_200354573.1">
    <property type="nucleotide sequence ID" value="NZ_JAENIL010000008.1"/>
</dbReference>
<reference evidence="5" key="1">
    <citation type="submission" date="2021-01" db="EMBL/GenBank/DDBJ databases">
        <title>Modified the classification status of verrucomicrobia.</title>
        <authorList>
            <person name="Feng X."/>
        </authorList>
    </citation>
    <scope>NUCLEOTIDE SEQUENCE</scope>
    <source>
        <strain evidence="5">KCTC 13126</strain>
    </source>
</reference>
<dbReference type="SUPFAM" id="SSF53187">
    <property type="entry name" value="Zn-dependent exopeptidases"/>
    <property type="match status" value="1"/>
</dbReference>
<dbReference type="Pfam" id="PF01520">
    <property type="entry name" value="Amidase_3"/>
    <property type="match status" value="1"/>
</dbReference>
<dbReference type="PANTHER" id="PTHR30404">
    <property type="entry name" value="N-ACETYLMURAMOYL-L-ALANINE AMIDASE"/>
    <property type="match status" value="1"/>
</dbReference>